<dbReference type="SMART" id="SM00813">
    <property type="entry name" value="Alpha-L-AF_C"/>
    <property type="match status" value="1"/>
</dbReference>
<keyword evidence="6" id="KW-0378">Hydrolase</keyword>
<evidence type="ECO:0000256" key="5">
    <source>
        <dbReference type="ARBA" id="ARBA00022729"/>
    </source>
</evidence>
<protein>
    <recommendedName>
        <fullName evidence="4">non-reducing end alpha-L-arabinofuranosidase</fullName>
        <ecNumber evidence="4">3.2.1.55</ecNumber>
    </recommendedName>
</protein>
<dbReference type="InterPro" id="IPR017853">
    <property type="entry name" value="GH"/>
</dbReference>
<dbReference type="GO" id="GO:0046556">
    <property type="term" value="F:alpha-L-arabinofuranosidase activity"/>
    <property type="evidence" value="ECO:0007669"/>
    <property type="project" value="UniProtKB-EC"/>
</dbReference>
<dbReference type="SUPFAM" id="SSF51445">
    <property type="entry name" value="(Trans)glycosidases"/>
    <property type="match status" value="1"/>
</dbReference>
<proteinExistence type="inferred from homology"/>
<dbReference type="SUPFAM" id="SSF51011">
    <property type="entry name" value="Glycosyl hydrolase domain"/>
    <property type="match status" value="1"/>
</dbReference>
<keyword evidence="7" id="KW-0325">Glycoprotein</keyword>
<dbReference type="AlphaFoldDB" id="A0A642UXD5"/>
<name>A0A642UXD5_9ASCO</name>
<dbReference type="InterPro" id="IPR055235">
    <property type="entry name" value="ASD1_cat"/>
</dbReference>
<dbReference type="Gene3D" id="2.60.40.1180">
    <property type="entry name" value="Golgi alpha-mannosidase II"/>
    <property type="match status" value="1"/>
</dbReference>
<dbReference type="EC" id="3.2.1.55" evidence="4"/>
<dbReference type="UniPathway" id="UPA00667"/>
<dbReference type="InterPro" id="IPR010720">
    <property type="entry name" value="Alpha-L-AF_C"/>
</dbReference>
<feature type="signal peptide" evidence="8">
    <location>
        <begin position="1"/>
        <end position="18"/>
    </location>
</feature>
<organism evidence="10 11">
    <name type="scientific">Trichomonascus ciferrii</name>
    <dbReference type="NCBI Taxonomy" id="44093"/>
    <lineage>
        <taxon>Eukaryota</taxon>
        <taxon>Fungi</taxon>
        <taxon>Dikarya</taxon>
        <taxon>Ascomycota</taxon>
        <taxon>Saccharomycotina</taxon>
        <taxon>Dipodascomycetes</taxon>
        <taxon>Dipodascales</taxon>
        <taxon>Trichomonascaceae</taxon>
        <taxon>Trichomonascus</taxon>
        <taxon>Trichomonascus ciferrii complex</taxon>
    </lineage>
</organism>
<evidence type="ECO:0000256" key="3">
    <source>
        <dbReference type="ARBA" id="ARBA00007186"/>
    </source>
</evidence>
<accession>A0A642UXD5</accession>
<evidence type="ECO:0000256" key="7">
    <source>
        <dbReference type="ARBA" id="ARBA00023180"/>
    </source>
</evidence>
<evidence type="ECO:0000256" key="4">
    <source>
        <dbReference type="ARBA" id="ARBA00012670"/>
    </source>
</evidence>
<dbReference type="OrthoDB" id="406864at2759"/>
<gene>
    <name evidence="10" type="ORF">TRICI_005022</name>
</gene>
<dbReference type="GO" id="GO:0031222">
    <property type="term" value="P:arabinan catabolic process"/>
    <property type="evidence" value="ECO:0007669"/>
    <property type="project" value="UniProtKB-UniPathway"/>
</dbReference>
<dbReference type="EMBL" id="SWFS01000382">
    <property type="protein sequence ID" value="KAA8907246.1"/>
    <property type="molecule type" value="Genomic_DNA"/>
</dbReference>
<dbReference type="VEuPathDB" id="FungiDB:TRICI_005022"/>
<dbReference type="PANTHER" id="PTHR31776:SF0">
    <property type="entry name" value="ALPHA-L-ARABINOFURANOSIDASE 1"/>
    <property type="match status" value="1"/>
</dbReference>
<dbReference type="Proteomes" id="UP000761534">
    <property type="component" value="Unassembled WGS sequence"/>
</dbReference>
<evidence type="ECO:0000256" key="8">
    <source>
        <dbReference type="SAM" id="SignalP"/>
    </source>
</evidence>
<dbReference type="Pfam" id="PF06964">
    <property type="entry name" value="Alpha-L-AF_C"/>
    <property type="match status" value="1"/>
</dbReference>
<evidence type="ECO:0000256" key="2">
    <source>
        <dbReference type="ARBA" id="ARBA00004834"/>
    </source>
</evidence>
<reference evidence="10" key="1">
    <citation type="journal article" date="2019" name="G3 (Bethesda)">
        <title>Genome Assemblies of Two Rare Opportunistic Yeast Pathogens: Diutina rugosa (syn. Candida rugosa) and Trichomonascus ciferrii (syn. Candida ciferrii).</title>
        <authorList>
            <person name="Mixao V."/>
            <person name="Saus E."/>
            <person name="Hansen A.P."/>
            <person name="Lass-Florl C."/>
            <person name="Gabaldon T."/>
        </authorList>
    </citation>
    <scope>NUCLEOTIDE SEQUENCE</scope>
    <source>
        <strain evidence="10">CBS 4856</strain>
    </source>
</reference>
<comment type="similarity">
    <text evidence="3">Belongs to the glycosyl hydrolase 51 family.</text>
</comment>
<dbReference type="PANTHER" id="PTHR31776">
    <property type="entry name" value="ALPHA-L-ARABINOFURANOSIDASE 1"/>
    <property type="match status" value="1"/>
</dbReference>
<evidence type="ECO:0000313" key="10">
    <source>
        <dbReference type="EMBL" id="KAA8907246.1"/>
    </source>
</evidence>
<dbReference type="InterPro" id="IPR051563">
    <property type="entry name" value="Glycosyl_Hydrolase_51"/>
</dbReference>
<dbReference type="InterPro" id="IPR013780">
    <property type="entry name" value="Glyco_hydro_b"/>
</dbReference>
<evidence type="ECO:0000259" key="9">
    <source>
        <dbReference type="SMART" id="SM00813"/>
    </source>
</evidence>
<feature type="domain" description="Alpha-L-arabinofuranosidase C-terminal" evidence="9">
    <location>
        <begin position="427"/>
        <end position="613"/>
    </location>
</feature>
<comment type="catalytic activity">
    <reaction evidence="1">
        <text>Hydrolysis of terminal non-reducing alpha-L-arabinofuranoside residues in alpha-L-arabinosides.</text>
        <dbReference type="EC" id="3.2.1.55"/>
    </reaction>
</comment>
<evidence type="ECO:0000256" key="6">
    <source>
        <dbReference type="ARBA" id="ARBA00022801"/>
    </source>
</evidence>
<dbReference type="Gene3D" id="3.20.20.80">
    <property type="entry name" value="Glycosidases"/>
    <property type="match status" value="1"/>
</dbReference>
<comment type="caution">
    <text evidence="10">The sequence shown here is derived from an EMBL/GenBank/DDBJ whole genome shotgun (WGS) entry which is preliminary data.</text>
</comment>
<comment type="pathway">
    <text evidence="2">Glycan metabolism; L-arabinan degradation.</text>
</comment>
<dbReference type="Pfam" id="PF22848">
    <property type="entry name" value="ASD1_dom"/>
    <property type="match status" value="1"/>
</dbReference>
<evidence type="ECO:0000313" key="11">
    <source>
        <dbReference type="Proteomes" id="UP000761534"/>
    </source>
</evidence>
<evidence type="ECO:0000256" key="1">
    <source>
        <dbReference type="ARBA" id="ARBA00001462"/>
    </source>
</evidence>
<feature type="chain" id="PRO_5024870994" description="non-reducing end alpha-L-arabinofuranosidase" evidence="8">
    <location>
        <begin position="19"/>
        <end position="621"/>
    </location>
</feature>
<keyword evidence="11" id="KW-1185">Reference proteome</keyword>
<keyword evidence="5 8" id="KW-0732">Signal</keyword>
<sequence>MKFSELAVIPFLLGLGSALTISDKSTNSSSALLHGLMYEDINRCGDGGLYGELLNNRAFQGENRTLDSYNGVDSAKLALVDEPLSDALPKSMKVSGSGFYNEGFFGISVKKGRKYTARFYAKGGSNFNVALKGVSSGDELVSAKAEKVSKSSRLFPSESNGFQLYTAVLVPTEDAPDVDNGLYISFDGGEATFNFVSLMPEHFKGRENGLRVDIAETLNDLSGKFLRFPGGNNLEGQTIERRWKWNETIGALIDRPGREGDWTYPNTDGIGLHEYFEWCEDMDLTPILGVYAGYSLGGEEVAEDDLQPYIDEVLNELEYCLGDYNTEYGKKRIANGRKEPFDVKYVEIGNEDFISKHYDYRFPAYKKAIKEKYPDLTIIATTEIGLEFPEDEVIWWDQHNYQNPEWMIDSFDMYDNYPRNNTKVFQGEYAQTHLGAGLGDEELETPNMLSSASEAVFMLGMERNSDQVLAMCYAPTLQNVDATQWTPDMIQFNTESIAKSTSYYAHKLLFSTAGDKILELQDAPFDPLYYVANLDTKNNRVHVKIANPTDKDAEFSAKVDVKGFENAKATAQSISSTNPNATNVLGQEEQATLQSQDVSYKNGELKLNVGPYYVGVVTLQQ</sequence>
<dbReference type="GO" id="GO:0046373">
    <property type="term" value="P:L-arabinose metabolic process"/>
    <property type="evidence" value="ECO:0007669"/>
    <property type="project" value="InterPro"/>
</dbReference>